<keyword evidence="3" id="KW-1185">Reference proteome</keyword>
<dbReference type="EMBL" id="BGPR01099106">
    <property type="protein sequence ID" value="GBM51537.1"/>
    <property type="molecule type" value="Genomic_DNA"/>
</dbReference>
<organism evidence="1 3">
    <name type="scientific">Araneus ventricosus</name>
    <name type="common">Orbweaver spider</name>
    <name type="synonym">Epeira ventricosa</name>
    <dbReference type="NCBI Taxonomy" id="182803"/>
    <lineage>
        <taxon>Eukaryota</taxon>
        <taxon>Metazoa</taxon>
        <taxon>Ecdysozoa</taxon>
        <taxon>Arthropoda</taxon>
        <taxon>Chelicerata</taxon>
        <taxon>Arachnida</taxon>
        <taxon>Araneae</taxon>
        <taxon>Araneomorphae</taxon>
        <taxon>Entelegynae</taxon>
        <taxon>Araneoidea</taxon>
        <taxon>Araneidae</taxon>
        <taxon>Araneus</taxon>
    </lineage>
</organism>
<evidence type="ECO:0000313" key="3">
    <source>
        <dbReference type="Proteomes" id="UP000499080"/>
    </source>
</evidence>
<protein>
    <submittedName>
        <fullName evidence="1">Uncharacterized protein</fullName>
    </submittedName>
</protein>
<accession>A0A4Y2GEE1</accession>
<evidence type="ECO:0000313" key="2">
    <source>
        <dbReference type="EMBL" id="GBM56469.1"/>
    </source>
</evidence>
<name>A0A4Y2GEE1_ARAVE</name>
<feature type="non-terminal residue" evidence="1">
    <location>
        <position position="1"/>
    </location>
</feature>
<dbReference type="EMBL" id="BGPR01100523">
    <property type="protein sequence ID" value="GBM56469.1"/>
    <property type="molecule type" value="Genomic_DNA"/>
</dbReference>
<gene>
    <name evidence="2" type="ORF">AVEN_114849_1</name>
    <name evidence="1" type="ORF">AVEN_239318_1</name>
</gene>
<sequence>TNPTFSSNPRSLEKELKSNPDLEIPIKGRLVLLTIEPIQLDHPTDGPCVGQPYVILPFPIGQPRLMMGLTGTCFVAGPRGMMTSVQLSGGTTPERLSSKTPPLLLGAMLRHVSRNDEFV</sequence>
<reference evidence="1 3" key="1">
    <citation type="journal article" date="2019" name="Sci. Rep.">
        <title>Orb-weaving spider Araneus ventricosus genome elucidates the spidroin gene catalogue.</title>
        <authorList>
            <person name="Kono N."/>
            <person name="Nakamura H."/>
            <person name="Ohtoshi R."/>
            <person name="Moran D.A.P."/>
            <person name="Shinohara A."/>
            <person name="Yoshida Y."/>
            <person name="Fujiwara M."/>
            <person name="Mori M."/>
            <person name="Tomita M."/>
            <person name="Arakawa K."/>
        </authorList>
    </citation>
    <scope>NUCLEOTIDE SEQUENCE [LARGE SCALE GENOMIC DNA]</scope>
</reference>
<proteinExistence type="predicted"/>
<evidence type="ECO:0000313" key="1">
    <source>
        <dbReference type="EMBL" id="GBM51537.1"/>
    </source>
</evidence>
<comment type="caution">
    <text evidence="1">The sequence shown here is derived from an EMBL/GenBank/DDBJ whole genome shotgun (WGS) entry which is preliminary data.</text>
</comment>
<dbReference type="Proteomes" id="UP000499080">
    <property type="component" value="Unassembled WGS sequence"/>
</dbReference>
<dbReference type="AlphaFoldDB" id="A0A4Y2GEE1"/>